<keyword evidence="7 12" id="KW-1133">Transmembrane helix</keyword>
<dbReference type="CDD" id="cd03493">
    <property type="entry name" value="SQR_QFR_TM"/>
    <property type="match status" value="1"/>
</dbReference>
<evidence type="ECO:0000256" key="1">
    <source>
        <dbReference type="ARBA" id="ARBA00004370"/>
    </source>
</evidence>
<comment type="similarity">
    <text evidence="2">Belongs to the cytochrome b560 family.</text>
</comment>
<evidence type="ECO:0000256" key="5">
    <source>
        <dbReference type="ARBA" id="ARBA00022692"/>
    </source>
</evidence>
<evidence type="ECO:0000256" key="10">
    <source>
        <dbReference type="ARBA" id="ARBA00025912"/>
    </source>
</evidence>
<sequence>MKVRNFQSYRGTWAWLTQRISAIVLFLLIPLKIYSGWAAKGKVYFPDWLGSSRKVHFNSAIDILLLLAFLLHGFYGLRVILIDFGIIREDKFFWRTLAAVVALFAVAVYYVYIRAE</sequence>
<evidence type="ECO:0000256" key="7">
    <source>
        <dbReference type="ARBA" id="ARBA00022989"/>
    </source>
</evidence>
<protein>
    <recommendedName>
        <fullName evidence="3">Succinate dehydrogenase cytochrome b556 subunit</fullName>
    </recommendedName>
</protein>
<dbReference type="Proteomes" id="UP000003688">
    <property type="component" value="Unassembled WGS sequence"/>
</dbReference>
<dbReference type="RefSeq" id="WP_007413428.1">
    <property type="nucleotide sequence ID" value="NZ_ABOX02000004.1"/>
</dbReference>
<keyword evidence="5 12" id="KW-0812">Transmembrane</keyword>
<dbReference type="InterPro" id="IPR000701">
    <property type="entry name" value="SuccDH_FuR_B_TM-su"/>
</dbReference>
<dbReference type="EMBL" id="ABOX02000004">
    <property type="protein sequence ID" value="EEF62548.1"/>
    <property type="molecule type" value="Genomic_DNA"/>
</dbReference>
<evidence type="ECO:0000313" key="13">
    <source>
        <dbReference type="EMBL" id="EEF62548.1"/>
    </source>
</evidence>
<dbReference type="PIRSF" id="PIRSF000178">
    <property type="entry name" value="SDH_cyt_b560"/>
    <property type="match status" value="1"/>
</dbReference>
<evidence type="ECO:0000256" key="2">
    <source>
        <dbReference type="ARBA" id="ARBA00007244"/>
    </source>
</evidence>
<proteinExistence type="inferred from homology"/>
<gene>
    <name evidence="13" type="ORF">Cflav_PD5183</name>
</gene>
<dbReference type="GO" id="GO:0016020">
    <property type="term" value="C:membrane"/>
    <property type="evidence" value="ECO:0007669"/>
    <property type="project" value="UniProtKB-SubCell"/>
</dbReference>
<keyword evidence="9 12" id="KW-0472">Membrane</keyword>
<name>B9XC80_PEDPL</name>
<feature type="binding site" description="axial binding residue" evidence="11">
    <location>
        <position position="72"/>
    </location>
    <ligand>
        <name>heme</name>
        <dbReference type="ChEBI" id="CHEBI:30413"/>
        <note>ligand shared with second transmembrane subunit</note>
    </ligand>
    <ligandPart>
        <name>Fe</name>
        <dbReference type="ChEBI" id="CHEBI:18248"/>
    </ligandPart>
</feature>
<evidence type="ECO:0000313" key="14">
    <source>
        <dbReference type="Proteomes" id="UP000003688"/>
    </source>
</evidence>
<dbReference type="InterPro" id="IPR034804">
    <property type="entry name" value="SQR/QFR_C/D"/>
</dbReference>
<keyword evidence="4 11" id="KW-0349">Heme</keyword>
<organism evidence="13 14">
    <name type="scientific">Pedosphaera parvula (strain Ellin514)</name>
    <dbReference type="NCBI Taxonomy" id="320771"/>
    <lineage>
        <taxon>Bacteria</taxon>
        <taxon>Pseudomonadati</taxon>
        <taxon>Verrucomicrobiota</taxon>
        <taxon>Pedosphaerae</taxon>
        <taxon>Pedosphaerales</taxon>
        <taxon>Pedosphaeraceae</taxon>
        <taxon>Pedosphaera</taxon>
    </lineage>
</organism>
<dbReference type="InterPro" id="IPR014314">
    <property type="entry name" value="Succ_DH_cytb556"/>
</dbReference>
<comment type="cofactor">
    <cofactor evidence="11">
        <name>heme</name>
        <dbReference type="ChEBI" id="CHEBI:30413"/>
    </cofactor>
    <text evidence="11">The heme is bound between the two transmembrane subunits.</text>
</comment>
<evidence type="ECO:0000256" key="11">
    <source>
        <dbReference type="PIRSR" id="PIRSR000178-1"/>
    </source>
</evidence>
<evidence type="ECO:0000256" key="8">
    <source>
        <dbReference type="ARBA" id="ARBA00023004"/>
    </source>
</evidence>
<dbReference type="Pfam" id="PF01127">
    <property type="entry name" value="Sdh_cyt"/>
    <property type="match status" value="1"/>
</dbReference>
<dbReference type="SUPFAM" id="SSF81343">
    <property type="entry name" value="Fumarate reductase respiratory complex transmembrane subunits"/>
    <property type="match status" value="1"/>
</dbReference>
<dbReference type="GO" id="GO:0046872">
    <property type="term" value="F:metal ion binding"/>
    <property type="evidence" value="ECO:0007669"/>
    <property type="project" value="UniProtKB-KW"/>
</dbReference>
<comment type="caution">
    <text evidence="13">The sequence shown here is derived from an EMBL/GenBank/DDBJ whole genome shotgun (WGS) entry which is preliminary data.</text>
</comment>
<evidence type="ECO:0000256" key="12">
    <source>
        <dbReference type="SAM" id="Phobius"/>
    </source>
</evidence>
<evidence type="ECO:0000256" key="4">
    <source>
        <dbReference type="ARBA" id="ARBA00022617"/>
    </source>
</evidence>
<keyword evidence="14" id="KW-1185">Reference proteome</keyword>
<dbReference type="Gene3D" id="1.20.1300.10">
    <property type="entry name" value="Fumarate reductase/succinate dehydrogenase, transmembrane subunit"/>
    <property type="match status" value="1"/>
</dbReference>
<feature type="transmembrane region" description="Helical" evidence="12">
    <location>
        <begin position="59"/>
        <end position="80"/>
    </location>
</feature>
<accession>B9XC80</accession>
<dbReference type="AlphaFoldDB" id="B9XC80"/>
<feature type="transmembrane region" description="Helical" evidence="12">
    <location>
        <begin position="20"/>
        <end position="39"/>
    </location>
</feature>
<evidence type="ECO:0000256" key="3">
    <source>
        <dbReference type="ARBA" id="ARBA00020076"/>
    </source>
</evidence>
<comment type="subcellular location">
    <subcellularLocation>
        <location evidence="1">Membrane</location>
    </subcellularLocation>
</comment>
<dbReference type="GO" id="GO:0006099">
    <property type="term" value="P:tricarboxylic acid cycle"/>
    <property type="evidence" value="ECO:0007669"/>
    <property type="project" value="InterPro"/>
</dbReference>
<keyword evidence="6 11" id="KW-0479">Metal-binding</keyword>
<feature type="transmembrane region" description="Helical" evidence="12">
    <location>
        <begin position="92"/>
        <end position="113"/>
    </location>
</feature>
<comment type="subunit">
    <text evidence="10">Part of an enzyme complex containing four subunits: a flavoprotein, an iron-sulfur protein, plus two membrane-anchoring proteins, SdhC and SdhD. The complex can form homotrimers.</text>
</comment>
<evidence type="ECO:0000256" key="6">
    <source>
        <dbReference type="ARBA" id="ARBA00022723"/>
    </source>
</evidence>
<dbReference type="STRING" id="320771.Cflav_PD5183"/>
<reference evidence="13 14" key="1">
    <citation type="journal article" date="2011" name="J. Bacteriol.">
        <title>Genome sequence of 'Pedosphaera parvula' Ellin514, an aerobic Verrucomicrobial isolate from pasture soil.</title>
        <authorList>
            <person name="Kant R."/>
            <person name="van Passel M.W."/>
            <person name="Sangwan P."/>
            <person name="Palva A."/>
            <person name="Lucas S."/>
            <person name="Copeland A."/>
            <person name="Lapidus A."/>
            <person name="Glavina Del Rio T."/>
            <person name="Dalin E."/>
            <person name="Tice H."/>
            <person name="Bruce D."/>
            <person name="Goodwin L."/>
            <person name="Pitluck S."/>
            <person name="Chertkov O."/>
            <person name="Larimer F.W."/>
            <person name="Land M.L."/>
            <person name="Hauser L."/>
            <person name="Brettin T.S."/>
            <person name="Detter J.C."/>
            <person name="Han S."/>
            <person name="de Vos W.M."/>
            <person name="Janssen P.H."/>
            <person name="Smidt H."/>
        </authorList>
    </citation>
    <scope>NUCLEOTIDE SEQUENCE [LARGE SCALE GENOMIC DNA]</scope>
    <source>
        <strain evidence="13 14">Ellin514</strain>
    </source>
</reference>
<keyword evidence="8 11" id="KW-0408">Iron</keyword>
<evidence type="ECO:0000256" key="9">
    <source>
        <dbReference type="ARBA" id="ARBA00023136"/>
    </source>
</evidence>
<dbReference type="GO" id="GO:0009055">
    <property type="term" value="F:electron transfer activity"/>
    <property type="evidence" value="ECO:0007669"/>
    <property type="project" value="InterPro"/>
</dbReference>